<proteinExistence type="predicted"/>
<evidence type="ECO:0000313" key="3">
    <source>
        <dbReference type="Proteomes" id="UP000785679"/>
    </source>
</evidence>
<feature type="transmembrane region" description="Helical" evidence="1">
    <location>
        <begin position="245"/>
        <end position="266"/>
    </location>
</feature>
<comment type="caution">
    <text evidence="2">The sequence shown here is derived from an EMBL/GenBank/DDBJ whole genome shotgun (WGS) entry which is preliminary data.</text>
</comment>
<feature type="transmembrane region" description="Helical" evidence="1">
    <location>
        <begin position="176"/>
        <end position="201"/>
    </location>
</feature>
<dbReference type="EMBL" id="RRYP01009602">
    <property type="protein sequence ID" value="TNV78957.1"/>
    <property type="molecule type" value="Genomic_DNA"/>
</dbReference>
<accession>A0A8J8NP81</accession>
<dbReference type="AlphaFoldDB" id="A0A8J8NP81"/>
<reference evidence="2" key="1">
    <citation type="submission" date="2019-06" db="EMBL/GenBank/DDBJ databases">
        <authorList>
            <person name="Zheng W."/>
        </authorList>
    </citation>
    <scope>NUCLEOTIDE SEQUENCE</scope>
    <source>
        <strain evidence="2">QDHG01</strain>
    </source>
</reference>
<evidence type="ECO:0000313" key="2">
    <source>
        <dbReference type="EMBL" id="TNV78957.1"/>
    </source>
</evidence>
<feature type="transmembrane region" description="Helical" evidence="1">
    <location>
        <begin position="286"/>
        <end position="310"/>
    </location>
</feature>
<protein>
    <submittedName>
        <fullName evidence="2">Uncharacterized protein</fullName>
    </submittedName>
</protein>
<gene>
    <name evidence="2" type="ORF">FGO68_gene8314</name>
</gene>
<keyword evidence="1" id="KW-1133">Transmembrane helix</keyword>
<dbReference type="Proteomes" id="UP000785679">
    <property type="component" value="Unassembled WGS sequence"/>
</dbReference>
<sequence>MLFRMVVKLLRKVMEKILSYSLSKDPPETLNQPFCVNKIQITKRESAGLMDRSILPRMGQYTSFHNIIAIKNWRTQRYNTKERPLIQLYLQYLTCLIPNGGTFQFQSINSQRMQKRLLKTIFISVRIVGNRCFFVNSQKSNKFPLIKDMIQKIIPSIVHKETLQWRIQKFTLFKLGLWYMFQVLGTFFTIAIYYSLIIHYATDAASLQIQQKVLYYLCAVFVVFLQNGLLFTLILLCYRTNIAILQYLPIVIFLINGIVPLCFFVYTGINLHIQDPTWKNSETIEYLLHAIAYLALSSLICLCLIFVQVLNEERVRTEKQMPILSKRTLKSFFDEINEKKRIKQLQREETMRKERIKKRAMNHRSAGSLIKA</sequence>
<keyword evidence="3" id="KW-1185">Reference proteome</keyword>
<evidence type="ECO:0000256" key="1">
    <source>
        <dbReference type="SAM" id="Phobius"/>
    </source>
</evidence>
<organism evidence="2 3">
    <name type="scientific">Halteria grandinella</name>
    <dbReference type="NCBI Taxonomy" id="5974"/>
    <lineage>
        <taxon>Eukaryota</taxon>
        <taxon>Sar</taxon>
        <taxon>Alveolata</taxon>
        <taxon>Ciliophora</taxon>
        <taxon>Intramacronucleata</taxon>
        <taxon>Spirotrichea</taxon>
        <taxon>Stichotrichia</taxon>
        <taxon>Sporadotrichida</taxon>
        <taxon>Halteriidae</taxon>
        <taxon>Halteria</taxon>
    </lineage>
</organism>
<name>A0A8J8NP81_HALGN</name>
<keyword evidence="1" id="KW-0812">Transmembrane</keyword>
<keyword evidence="1" id="KW-0472">Membrane</keyword>
<feature type="transmembrane region" description="Helical" evidence="1">
    <location>
        <begin position="213"/>
        <end position="238"/>
    </location>
</feature>